<dbReference type="Proteomes" id="UP000177967">
    <property type="component" value="Unassembled WGS sequence"/>
</dbReference>
<comment type="caution">
    <text evidence="2">The sequence shown here is derived from an EMBL/GenBank/DDBJ whole genome shotgun (WGS) entry which is preliminary data.</text>
</comment>
<organism evidence="2 3">
    <name type="scientific">Candidatus Blackburnbacteria bacterium RIFCSPHIGHO2_01_FULL_43_15b</name>
    <dbReference type="NCBI Taxonomy" id="1797513"/>
    <lineage>
        <taxon>Bacteria</taxon>
        <taxon>Candidatus Blackburniibacteriota</taxon>
    </lineage>
</organism>
<gene>
    <name evidence="2" type="ORF">A2782_02715</name>
</gene>
<evidence type="ECO:0008006" key="4">
    <source>
        <dbReference type="Google" id="ProtNLM"/>
    </source>
</evidence>
<feature type="transmembrane region" description="Helical" evidence="1">
    <location>
        <begin position="311"/>
        <end position="327"/>
    </location>
</feature>
<keyword evidence="1" id="KW-1133">Transmembrane helix</keyword>
<feature type="transmembrane region" description="Helical" evidence="1">
    <location>
        <begin position="103"/>
        <end position="123"/>
    </location>
</feature>
<evidence type="ECO:0000313" key="3">
    <source>
        <dbReference type="Proteomes" id="UP000177967"/>
    </source>
</evidence>
<keyword evidence="1" id="KW-0472">Membrane</keyword>
<feature type="transmembrane region" description="Helical" evidence="1">
    <location>
        <begin position="333"/>
        <end position="349"/>
    </location>
</feature>
<dbReference type="STRING" id="1797513.A2782_02715"/>
<evidence type="ECO:0000256" key="1">
    <source>
        <dbReference type="SAM" id="Phobius"/>
    </source>
</evidence>
<sequence>MRHYKAFIILALASLLTTLILWLPFILRLPQIWGIPLRQDGMAAVVANYDGPYYIVVAKTLYNPQQIESNFSFPLSPIYYSAHYPLFPLLIRGIATITPRANYPYAMIAVTLFTAILAAWVFYLLLNQVGLKRSSLWLSLLFLVLPARFMVARSIGSPEPLFLLLMLSSLLFFEKKNYWLAGIFGALAQATKPPAVLLFISYIFAVAIPYWGELAQTNAANWLKKVPWRTYPLILIPLTLVGLWTFYGYTYGSFLAYFQSGDNIHLQFPPFQIFNPSQTWVGTFWLEEIVWVYAFGAMGIFYLIKQKQTTLASFAAVFFLATLFVSHRDLARYSLPLVPMVFIGFNKVLTSREFRWVMALLIIPIYLFAIAFITNNVTPISDWTPLL</sequence>
<feature type="transmembrane region" description="Helical" evidence="1">
    <location>
        <begin position="135"/>
        <end position="151"/>
    </location>
</feature>
<dbReference type="AlphaFoldDB" id="A0A1G1V2Z8"/>
<protein>
    <recommendedName>
        <fullName evidence="4">Glycosyltransferase RgtA/B/C/D-like domain-containing protein</fullName>
    </recommendedName>
</protein>
<name>A0A1G1V2Z8_9BACT</name>
<reference evidence="2 3" key="1">
    <citation type="journal article" date="2016" name="Nat. Commun.">
        <title>Thousands of microbial genomes shed light on interconnected biogeochemical processes in an aquifer system.</title>
        <authorList>
            <person name="Anantharaman K."/>
            <person name="Brown C.T."/>
            <person name="Hug L.A."/>
            <person name="Sharon I."/>
            <person name="Castelle C.J."/>
            <person name="Probst A.J."/>
            <person name="Thomas B.C."/>
            <person name="Singh A."/>
            <person name="Wilkins M.J."/>
            <person name="Karaoz U."/>
            <person name="Brodie E.L."/>
            <person name="Williams K.H."/>
            <person name="Hubbard S.S."/>
            <person name="Banfield J.F."/>
        </authorList>
    </citation>
    <scope>NUCLEOTIDE SEQUENCE [LARGE SCALE GENOMIC DNA]</scope>
</reference>
<evidence type="ECO:0000313" key="2">
    <source>
        <dbReference type="EMBL" id="OGY09726.1"/>
    </source>
</evidence>
<feature type="transmembrane region" description="Helical" evidence="1">
    <location>
        <begin position="356"/>
        <end position="377"/>
    </location>
</feature>
<feature type="transmembrane region" description="Helical" evidence="1">
    <location>
        <begin position="194"/>
        <end position="212"/>
    </location>
</feature>
<accession>A0A1G1V2Z8</accession>
<feature type="transmembrane region" description="Helical" evidence="1">
    <location>
        <begin position="284"/>
        <end position="304"/>
    </location>
</feature>
<keyword evidence="1" id="KW-0812">Transmembrane</keyword>
<feature type="transmembrane region" description="Helical" evidence="1">
    <location>
        <begin position="233"/>
        <end position="258"/>
    </location>
</feature>
<feature type="transmembrane region" description="Helical" evidence="1">
    <location>
        <begin position="7"/>
        <end position="27"/>
    </location>
</feature>
<proteinExistence type="predicted"/>
<dbReference type="EMBL" id="MHBW01000005">
    <property type="protein sequence ID" value="OGY09726.1"/>
    <property type="molecule type" value="Genomic_DNA"/>
</dbReference>